<accession>A0ACB6FY32</accession>
<evidence type="ECO:0000313" key="2">
    <source>
        <dbReference type="Proteomes" id="UP000293547"/>
    </source>
</evidence>
<protein>
    <submittedName>
        <fullName evidence="1">Uncharacterized protein</fullName>
    </submittedName>
</protein>
<evidence type="ECO:0000313" key="1">
    <source>
        <dbReference type="EMBL" id="KAB2109367.1"/>
    </source>
</evidence>
<dbReference type="Proteomes" id="UP000293547">
    <property type="component" value="Unassembled WGS sequence"/>
</dbReference>
<sequence>MAPPRTYGRSSSNSNLSNNGNKHPTGFQFASHPVSQPVSQIAPQIAAAPKPAKKKKSDVTKDDYIPPDSSPQPDTQTKRKSISNKEMRNLDIPTRESTGKHRPIALPLDNDTAEAAKAEVRPYNTEYRKMLNTYGYASVIDLAHRDARNAEHPLTSPTRPLGKIESWRQYGLPLLASSEVNVLKCLYAEGIAPNINTNDSLRRLYTSDGDDNDTNTEWVQRYNQAFAPCIYVRELVDKEQMSPTYAEARCAIQLLRKYVSGDDEFARQNAEIDSLCQQNYSTEEDIKRGFHFFLEGHWERAAKTITFCTALDALLSGAIGTTDDLPLPWTLNEDDSQTWFPVLLHSIFQCLYPDHGFQLVTHVVAFCVCYEEYKIGEELLSRSAQAYYDTGTGMRVAPVGCHVSSANIEDMSAKDAKRLWALAMGFRLRGVFNRNMARDVEDLPVYVEYIKTRKRRRMIPCTQDADQLAETIRKEKKLSRRHVLSSPISNKPRYPVRKWTKHMSECMPQ</sequence>
<proteinExistence type="predicted"/>
<reference evidence="1 2" key="1">
    <citation type="journal article" date="2019" name="bioRxiv">
        <title>Genomics, evolutionary history and diagnostics of the Alternaria alternata species group including apple and Asian pear pathotypes.</title>
        <authorList>
            <person name="Armitage A.D."/>
            <person name="Cockerton H.M."/>
            <person name="Sreenivasaprasad S."/>
            <person name="Woodhall J.W."/>
            <person name="Lane C.R."/>
            <person name="Harrison R.J."/>
            <person name="Clarkson J.P."/>
        </authorList>
    </citation>
    <scope>NUCLEOTIDE SEQUENCE [LARGE SCALE GENOMIC DNA]</scope>
    <source>
        <strain evidence="1 2">FERA 650</strain>
    </source>
</reference>
<gene>
    <name evidence="1" type="ORF">AG0111_0g1888</name>
</gene>
<dbReference type="EMBL" id="PDWZ02000001">
    <property type="protein sequence ID" value="KAB2109367.1"/>
    <property type="molecule type" value="Genomic_DNA"/>
</dbReference>
<organism evidence="1 2">
    <name type="scientific">Alternaria gaisen</name>
    <dbReference type="NCBI Taxonomy" id="167740"/>
    <lineage>
        <taxon>Eukaryota</taxon>
        <taxon>Fungi</taxon>
        <taxon>Dikarya</taxon>
        <taxon>Ascomycota</taxon>
        <taxon>Pezizomycotina</taxon>
        <taxon>Dothideomycetes</taxon>
        <taxon>Pleosporomycetidae</taxon>
        <taxon>Pleosporales</taxon>
        <taxon>Pleosporineae</taxon>
        <taxon>Pleosporaceae</taxon>
        <taxon>Alternaria</taxon>
        <taxon>Alternaria sect. Alternaria</taxon>
    </lineage>
</organism>
<keyword evidence="2" id="KW-1185">Reference proteome</keyword>
<name>A0ACB6FY32_9PLEO</name>
<comment type="caution">
    <text evidence="1">The sequence shown here is derived from an EMBL/GenBank/DDBJ whole genome shotgun (WGS) entry which is preliminary data.</text>
</comment>